<dbReference type="AlphaFoldDB" id="A0A3D9UT26"/>
<proteinExistence type="predicted"/>
<accession>A0A3D9UT26</accession>
<name>A0A3D9UT26_9MICO</name>
<feature type="region of interest" description="Disordered" evidence="1">
    <location>
        <begin position="77"/>
        <end position="142"/>
    </location>
</feature>
<organism evidence="2 3">
    <name type="scientific">Calidifontibacter indicus</name>
    <dbReference type="NCBI Taxonomy" id="419650"/>
    <lineage>
        <taxon>Bacteria</taxon>
        <taxon>Bacillati</taxon>
        <taxon>Actinomycetota</taxon>
        <taxon>Actinomycetes</taxon>
        <taxon>Micrococcales</taxon>
        <taxon>Dermacoccaceae</taxon>
        <taxon>Calidifontibacter</taxon>
    </lineage>
</organism>
<comment type="caution">
    <text evidence="2">The sequence shown here is derived from an EMBL/GenBank/DDBJ whole genome shotgun (WGS) entry which is preliminary data.</text>
</comment>
<keyword evidence="3" id="KW-1185">Reference proteome</keyword>
<evidence type="ECO:0000313" key="3">
    <source>
        <dbReference type="Proteomes" id="UP000256253"/>
    </source>
</evidence>
<dbReference type="Proteomes" id="UP000256253">
    <property type="component" value="Unassembled WGS sequence"/>
</dbReference>
<protein>
    <submittedName>
        <fullName evidence="2">Uncharacterized protein</fullName>
    </submittedName>
</protein>
<gene>
    <name evidence="2" type="ORF">DFJ65_0077</name>
</gene>
<sequence>MKKAGCTTATAKPAGKNGGAAGMVSAVKCSGDGKSEFIGFRTTSADQVAGAMKALTASSASATTIYYVKGTNWAVMKSDDGQKMPTKSGTEAMQKKIGSGTVRPCADPREAAPASTSTSDVEERLTPAAGQPFFTLRPRCTR</sequence>
<reference evidence="2 3" key="1">
    <citation type="submission" date="2018-08" db="EMBL/GenBank/DDBJ databases">
        <title>Sequencing the genomes of 1000 actinobacteria strains.</title>
        <authorList>
            <person name="Klenk H.-P."/>
        </authorList>
    </citation>
    <scope>NUCLEOTIDE SEQUENCE [LARGE SCALE GENOMIC DNA]</scope>
    <source>
        <strain evidence="2 3">DSM 22967</strain>
    </source>
</reference>
<evidence type="ECO:0000256" key="1">
    <source>
        <dbReference type="SAM" id="MobiDB-lite"/>
    </source>
</evidence>
<dbReference type="EMBL" id="QTUA01000001">
    <property type="protein sequence ID" value="REF29144.1"/>
    <property type="molecule type" value="Genomic_DNA"/>
</dbReference>
<dbReference type="RefSeq" id="WP_115921294.1">
    <property type="nucleotide sequence ID" value="NZ_QTUA01000001.1"/>
</dbReference>
<evidence type="ECO:0000313" key="2">
    <source>
        <dbReference type="EMBL" id="REF29144.1"/>
    </source>
</evidence>